<dbReference type="EMBL" id="FONG01000003">
    <property type="protein sequence ID" value="SFE51523.1"/>
    <property type="molecule type" value="Genomic_DNA"/>
</dbReference>
<gene>
    <name evidence="1" type="ORF">SAMN05216251_103366</name>
</gene>
<sequence>MGRPMIFRRKRRQGLQPRAKVIVAVTDVLREVIMICSACGRLLCHDCTVGDNPRLSECPHCRGPVVLPMI</sequence>
<dbReference type="STRING" id="380248.SAMN05216251_103366"/>
<dbReference type="InterPro" id="IPR046349">
    <property type="entry name" value="C1-like_sf"/>
</dbReference>
<keyword evidence="2" id="KW-1185">Reference proteome</keyword>
<accession>A0A1I2B879</accession>
<evidence type="ECO:0000313" key="1">
    <source>
        <dbReference type="EMBL" id="SFE51523.1"/>
    </source>
</evidence>
<dbReference type="Proteomes" id="UP000199323">
    <property type="component" value="Unassembled WGS sequence"/>
</dbReference>
<dbReference type="SUPFAM" id="SSF57889">
    <property type="entry name" value="Cysteine-rich domain"/>
    <property type="match status" value="1"/>
</dbReference>
<name>A0A1I2B879_9ACTN</name>
<dbReference type="AlphaFoldDB" id="A0A1I2B879"/>
<evidence type="ECO:0000313" key="2">
    <source>
        <dbReference type="Proteomes" id="UP000199323"/>
    </source>
</evidence>
<organism evidence="1 2">
    <name type="scientific">Actinacidiphila alni</name>
    <dbReference type="NCBI Taxonomy" id="380248"/>
    <lineage>
        <taxon>Bacteria</taxon>
        <taxon>Bacillati</taxon>
        <taxon>Actinomycetota</taxon>
        <taxon>Actinomycetes</taxon>
        <taxon>Kitasatosporales</taxon>
        <taxon>Streptomycetaceae</taxon>
        <taxon>Actinacidiphila</taxon>
    </lineage>
</organism>
<proteinExistence type="predicted"/>
<reference evidence="1 2" key="1">
    <citation type="submission" date="2016-10" db="EMBL/GenBank/DDBJ databases">
        <authorList>
            <person name="de Groot N.N."/>
        </authorList>
    </citation>
    <scope>NUCLEOTIDE SEQUENCE [LARGE SCALE GENOMIC DNA]</scope>
    <source>
        <strain evidence="1 2">CGMCC 4.3510</strain>
    </source>
</reference>
<protein>
    <submittedName>
        <fullName evidence="1">Uncharacterized protein</fullName>
    </submittedName>
</protein>